<dbReference type="SUPFAM" id="SSF63829">
    <property type="entry name" value="Calcium-dependent phosphotriesterase"/>
    <property type="match status" value="1"/>
</dbReference>
<dbReference type="Proteomes" id="UP001218188">
    <property type="component" value="Unassembled WGS sequence"/>
</dbReference>
<dbReference type="PANTHER" id="PTHR11799">
    <property type="entry name" value="PARAOXONASE"/>
    <property type="match status" value="1"/>
</dbReference>
<keyword evidence="1" id="KW-0812">Transmembrane</keyword>
<evidence type="ECO:0008006" key="4">
    <source>
        <dbReference type="Google" id="ProtNLM"/>
    </source>
</evidence>
<dbReference type="InterPro" id="IPR011042">
    <property type="entry name" value="6-blade_b-propeller_TolB-like"/>
</dbReference>
<feature type="transmembrane region" description="Helical" evidence="1">
    <location>
        <begin position="6"/>
        <end position="24"/>
    </location>
</feature>
<protein>
    <recommendedName>
        <fullName evidence="4">SMP-30/Gluconolactonase/LRE-like region domain-containing protein</fullName>
    </recommendedName>
</protein>
<keyword evidence="1" id="KW-0472">Membrane</keyword>
<evidence type="ECO:0000313" key="3">
    <source>
        <dbReference type="Proteomes" id="UP001218188"/>
    </source>
</evidence>
<proteinExistence type="predicted"/>
<dbReference type="AlphaFoldDB" id="A0AAD6WL08"/>
<comment type="caution">
    <text evidence="2">The sequence shown here is derived from an EMBL/GenBank/DDBJ whole genome shotgun (WGS) entry which is preliminary data.</text>
</comment>
<keyword evidence="3" id="KW-1185">Reference proteome</keyword>
<accession>A0AAD6WL08</accession>
<dbReference type="EMBL" id="JARJCM010000587">
    <property type="protein sequence ID" value="KAJ7016130.1"/>
    <property type="molecule type" value="Genomic_DNA"/>
</dbReference>
<dbReference type="InterPro" id="IPR051288">
    <property type="entry name" value="Serum_paraoxonase/arylesterase"/>
</dbReference>
<reference evidence="2" key="1">
    <citation type="submission" date="2023-03" db="EMBL/GenBank/DDBJ databases">
        <title>Massive genome expansion in bonnet fungi (Mycena s.s.) driven by repeated elements and novel gene families across ecological guilds.</title>
        <authorList>
            <consortium name="Lawrence Berkeley National Laboratory"/>
            <person name="Harder C.B."/>
            <person name="Miyauchi S."/>
            <person name="Viragh M."/>
            <person name="Kuo A."/>
            <person name="Thoen E."/>
            <person name="Andreopoulos B."/>
            <person name="Lu D."/>
            <person name="Skrede I."/>
            <person name="Drula E."/>
            <person name="Henrissat B."/>
            <person name="Morin E."/>
            <person name="Kohler A."/>
            <person name="Barry K."/>
            <person name="LaButti K."/>
            <person name="Morin E."/>
            <person name="Salamov A."/>
            <person name="Lipzen A."/>
            <person name="Mereny Z."/>
            <person name="Hegedus B."/>
            <person name="Baldrian P."/>
            <person name="Stursova M."/>
            <person name="Weitz H."/>
            <person name="Taylor A."/>
            <person name="Grigoriev I.V."/>
            <person name="Nagy L.G."/>
            <person name="Martin F."/>
            <person name="Kauserud H."/>
        </authorList>
    </citation>
    <scope>NUCLEOTIDE SEQUENCE</scope>
    <source>
        <strain evidence="2">CBHHK200</strain>
    </source>
</reference>
<dbReference type="PANTHER" id="PTHR11799:SF12">
    <property type="entry name" value="PARAOXONASE-RELATED"/>
    <property type="match status" value="1"/>
</dbReference>
<evidence type="ECO:0000256" key="1">
    <source>
        <dbReference type="SAM" id="Phobius"/>
    </source>
</evidence>
<dbReference type="Gene3D" id="2.120.10.30">
    <property type="entry name" value="TolB, C-terminal domain"/>
    <property type="match status" value="1"/>
</dbReference>
<sequence length="399" mass="44095">MPSTLVNLYILILAAFGGFYQIYIHPLLKLYGVFDGQVQNIGTRDCYKVEELQTLLLNGLVEAVLHQATGVIYFACSNPHNRVGIFNSPHDAQKRVQTRTELDYLATYDPSTEKVTRLAFTNGFTTEDTSAVHGKDVVPNASDPKKLWIYLVNHRVPKGNPPLNGLDSVIEVFETEVGSRSVTHIKTFDYPEYIIHPNDVVGSPDGKSFYFTNHVYTRTAQNEIFAYFYNVIVKGRSSIGYCHIDKGCKLAATGLPTNNGLASTGNGTWYLASTFNGGIRIFEEGNDNDLVLVDTIPTKYGMDNLSIDKNGAVWAAAFPKMFPLLKQMTDINARAPSAVLRLAANTGADNFYGNKYVLDIPWQDDGALALGSTTFVHDADRKRLITTGVMAPWVTVCNL</sequence>
<evidence type="ECO:0000313" key="2">
    <source>
        <dbReference type="EMBL" id="KAJ7016130.1"/>
    </source>
</evidence>
<organism evidence="2 3">
    <name type="scientific">Mycena alexandri</name>
    <dbReference type="NCBI Taxonomy" id="1745969"/>
    <lineage>
        <taxon>Eukaryota</taxon>
        <taxon>Fungi</taxon>
        <taxon>Dikarya</taxon>
        <taxon>Basidiomycota</taxon>
        <taxon>Agaricomycotina</taxon>
        <taxon>Agaricomycetes</taxon>
        <taxon>Agaricomycetidae</taxon>
        <taxon>Agaricales</taxon>
        <taxon>Marasmiineae</taxon>
        <taxon>Mycenaceae</taxon>
        <taxon>Mycena</taxon>
    </lineage>
</organism>
<gene>
    <name evidence="2" type="ORF">C8F04DRAFT_1165126</name>
</gene>
<name>A0AAD6WL08_9AGAR</name>
<keyword evidence="1" id="KW-1133">Transmembrane helix</keyword>